<dbReference type="GO" id="GO:0046872">
    <property type="term" value="F:metal ion binding"/>
    <property type="evidence" value="ECO:0007669"/>
    <property type="project" value="UniProtKB-KW"/>
</dbReference>
<reference evidence="2" key="2">
    <citation type="submission" date="2020-09" db="EMBL/GenBank/DDBJ databases">
        <authorList>
            <person name="Sun Q."/>
            <person name="Ohkuma M."/>
        </authorList>
    </citation>
    <scope>NUCLEOTIDE SEQUENCE</scope>
    <source>
        <strain evidence="2">JCM 19831</strain>
    </source>
</reference>
<dbReference type="SUPFAM" id="SSF101478">
    <property type="entry name" value="ADP-ribosylglycohydrolase"/>
    <property type="match status" value="1"/>
</dbReference>
<dbReference type="EMBL" id="BMPI01000021">
    <property type="protein sequence ID" value="GGM38093.1"/>
    <property type="molecule type" value="Genomic_DNA"/>
</dbReference>
<feature type="binding site" evidence="1">
    <location>
        <position position="256"/>
    </location>
    <ligand>
        <name>Mg(2+)</name>
        <dbReference type="ChEBI" id="CHEBI:18420"/>
        <label>1</label>
    </ligand>
</feature>
<feature type="binding site" evidence="1">
    <location>
        <position position="254"/>
    </location>
    <ligand>
        <name>Mg(2+)</name>
        <dbReference type="ChEBI" id="CHEBI:18420"/>
        <label>1</label>
    </ligand>
</feature>
<gene>
    <name evidence="2" type="ORF">GCM10007977_044510</name>
</gene>
<evidence type="ECO:0000256" key="1">
    <source>
        <dbReference type="PIRSR" id="PIRSR605502-1"/>
    </source>
</evidence>
<feature type="binding site" evidence="1">
    <location>
        <position position="257"/>
    </location>
    <ligand>
        <name>Mg(2+)</name>
        <dbReference type="ChEBI" id="CHEBI:18420"/>
        <label>1</label>
    </ligand>
</feature>
<keyword evidence="1" id="KW-0479">Metal-binding</keyword>
<dbReference type="RefSeq" id="WP_190251827.1">
    <property type="nucleotide sequence ID" value="NZ_BMPI01000021.1"/>
</dbReference>
<dbReference type="Pfam" id="PF03747">
    <property type="entry name" value="ADP_ribosyl_GH"/>
    <property type="match status" value="1"/>
</dbReference>
<dbReference type="InterPro" id="IPR036705">
    <property type="entry name" value="Ribosyl_crysJ1_sf"/>
</dbReference>
<protein>
    <submittedName>
        <fullName evidence="2">Hydrolase</fullName>
    </submittedName>
</protein>
<keyword evidence="1" id="KW-0460">Magnesium</keyword>
<name>A0A917WX59_9ACTN</name>
<comment type="caution">
    <text evidence="2">The sequence shown here is derived from an EMBL/GenBank/DDBJ whole genome shotgun (WGS) entry which is preliminary data.</text>
</comment>
<dbReference type="InterPro" id="IPR050792">
    <property type="entry name" value="ADP-ribosylglycohydrolase"/>
</dbReference>
<feature type="binding site" evidence="1">
    <location>
        <position position="44"/>
    </location>
    <ligand>
        <name>Mg(2+)</name>
        <dbReference type="ChEBI" id="CHEBI:18420"/>
        <label>1</label>
    </ligand>
</feature>
<keyword evidence="2" id="KW-0378">Hydrolase</keyword>
<dbReference type="AlphaFoldDB" id="A0A917WX59"/>
<dbReference type="GO" id="GO:0016787">
    <property type="term" value="F:hydrolase activity"/>
    <property type="evidence" value="ECO:0007669"/>
    <property type="project" value="UniProtKB-KW"/>
</dbReference>
<evidence type="ECO:0000313" key="2">
    <source>
        <dbReference type="EMBL" id="GGM38093.1"/>
    </source>
</evidence>
<dbReference type="PANTHER" id="PTHR16222:SF12">
    <property type="entry name" value="ADP-RIBOSYLGLYCOHYDROLASE-RELATED"/>
    <property type="match status" value="1"/>
</dbReference>
<accession>A0A917WX59</accession>
<sequence length="295" mass="30335">MVVLYPAARLDLARSCLDGLSVGDALGAQQMTAPDARGTPWPWTDDTQLAAVLTDHLEHDSTDGTVDQDRLAEAFAAACDPTRGYGVGAYLVLQAVAAGTHWRDAATAAFGGQGSLGNGAAMRVAPLGAYHAGNPATAAREAGRQAELTHAHPDAVAGAVAVAVAASLTAKARLDGHPPGDLITRILPYMPEKSGTTRMLARAKRVPTTRAAQILGNGSRVTAADTVPFAIWAAARHLTDYPAALQACLDAGGDVDTTAAITGGIVAAYTGVGDRPGARGVPTEWITNREPLPHR</sequence>
<feature type="binding site" evidence="1">
    <location>
        <position position="45"/>
    </location>
    <ligand>
        <name>Mg(2+)</name>
        <dbReference type="ChEBI" id="CHEBI:18420"/>
        <label>1</label>
    </ligand>
</feature>
<dbReference type="PANTHER" id="PTHR16222">
    <property type="entry name" value="ADP-RIBOSYLGLYCOHYDROLASE"/>
    <property type="match status" value="1"/>
</dbReference>
<dbReference type="Gene3D" id="1.10.4080.10">
    <property type="entry name" value="ADP-ribosylation/Crystallin J1"/>
    <property type="match status" value="1"/>
</dbReference>
<evidence type="ECO:0000313" key="3">
    <source>
        <dbReference type="Proteomes" id="UP000642070"/>
    </source>
</evidence>
<comment type="cofactor">
    <cofactor evidence="1">
        <name>Mg(2+)</name>
        <dbReference type="ChEBI" id="CHEBI:18420"/>
    </cofactor>
    <text evidence="1">Binds 2 magnesium ions per subunit.</text>
</comment>
<organism evidence="2 3">
    <name type="scientific">Dactylosporangium sucinum</name>
    <dbReference type="NCBI Taxonomy" id="1424081"/>
    <lineage>
        <taxon>Bacteria</taxon>
        <taxon>Bacillati</taxon>
        <taxon>Actinomycetota</taxon>
        <taxon>Actinomycetes</taxon>
        <taxon>Micromonosporales</taxon>
        <taxon>Micromonosporaceae</taxon>
        <taxon>Dactylosporangium</taxon>
    </lineage>
</organism>
<reference evidence="2" key="1">
    <citation type="journal article" date="2014" name="Int. J. Syst. Evol. Microbiol.">
        <title>Complete genome sequence of Corynebacterium casei LMG S-19264T (=DSM 44701T), isolated from a smear-ripened cheese.</title>
        <authorList>
            <consortium name="US DOE Joint Genome Institute (JGI-PGF)"/>
            <person name="Walter F."/>
            <person name="Albersmeier A."/>
            <person name="Kalinowski J."/>
            <person name="Ruckert C."/>
        </authorList>
    </citation>
    <scope>NUCLEOTIDE SEQUENCE</scope>
    <source>
        <strain evidence="2">JCM 19831</strain>
    </source>
</reference>
<feature type="binding site" evidence="1">
    <location>
        <position position="46"/>
    </location>
    <ligand>
        <name>Mg(2+)</name>
        <dbReference type="ChEBI" id="CHEBI:18420"/>
        <label>1</label>
    </ligand>
</feature>
<dbReference type="InterPro" id="IPR005502">
    <property type="entry name" value="Ribosyl_crysJ1"/>
</dbReference>
<proteinExistence type="predicted"/>
<dbReference type="Proteomes" id="UP000642070">
    <property type="component" value="Unassembled WGS sequence"/>
</dbReference>
<keyword evidence="3" id="KW-1185">Reference proteome</keyword>